<sequence>MSSFIHYSLGSFLPSTSKLEQLFDHRTLPALHLPDGAAIAVTLRPLCAADLPTWFDYLRLDEIRQRTSWNVTSPADLQQFIHRPDWSHPSAQIKFAIANKHDDQLIGTIGFHTISEPNRSVEIAYDLNPAFWGKGIATVACSALTQWAHQHGQFQRVQATVLDNNINSRRVLEKCGFHLEGHLRKYRIVRGESRDYWIFSHVI</sequence>
<dbReference type="InterPro" id="IPR000182">
    <property type="entry name" value="GNAT_dom"/>
</dbReference>
<dbReference type="RefSeq" id="WP_390213517.1">
    <property type="nucleotide sequence ID" value="NZ_JBHLXJ010000015.1"/>
</dbReference>
<evidence type="ECO:0000313" key="3">
    <source>
        <dbReference type="Proteomes" id="UP001589844"/>
    </source>
</evidence>
<evidence type="ECO:0000313" key="2">
    <source>
        <dbReference type="EMBL" id="MFC0350966.1"/>
    </source>
</evidence>
<protein>
    <submittedName>
        <fullName evidence="2">GNAT family N-acetyltransferase</fullName>
        <ecNumber evidence="2">2.3.-.-</ecNumber>
    </submittedName>
</protein>
<feature type="domain" description="N-acetyltransferase" evidence="1">
    <location>
        <begin position="41"/>
        <end position="203"/>
    </location>
</feature>
<dbReference type="SUPFAM" id="SSF55729">
    <property type="entry name" value="Acyl-CoA N-acyltransferases (Nat)"/>
    <property type="match status" value="1"/>
</dbReference>
<keyword evidence="3" id="KW-1185">Reference proteome</keyword>
<keyword evidence="2" id="KW-0012">Acyltransferase</keyword>
<dbReference type="PROSITE" id="PS51186">
    <property type="entry name" value="GNAT"/>
    <property type="match status" value="1"/>
</dbReference>
<dbReference type="Gene3D" id="3.40.630.30">
    <property type="match status" value="1"/>
</dbReference>
<dbReference type="CDD" id="cd04301">
    <property type="entry name" value="NAT_SF"/>
    <property type="match status" value="1"/>
</dbReference>
<dbReference type="PANTHER" id="PTHR43441:SF11">
    <property type="entry name" value="RIBOSOMAL-PROTEIN-SERINE ACETYLTRANSFERASE"/>
    <property type="match status" value="1"/>
</dbReference>
<dbReference type="InterPro" id="IPR016181">
    <property type="entry name" value="Acyl_CoA_acyltransferase"/>
</dbReference>
<proteinExistence type="predicted"/>
<organism evidence="2 3">
    <name type="scientific">Undibacterium danionis</name>
    <dbReference type="NCBI Taxonomy" id="1812100"/>
    <lineage>
        <taxon>Bacteria</taxon>
        <taxon>Pseudomonadati</taxon>
        <taxon>Pseudomonadota</taxon>
        <taxon>Betaproteobacteria</taxon>
        <taxon>Burkholderiales</taxon>
        <taxon>Oxalobacteraceae</taxon>
        <taxon>Undibacterium</taxon>
    </lineage>
</organism>
<dbReference type="Pfam" id="PF13302">
    <property type="entry name" value="Acetyltransf_3"/>
    <property type="match status" value="1"/>
</dbReference>
<evidence type="ECO:0000259" key="1">
    <source>
        <dbReference type="PROSITE" id="PS51186"/>
    </source>
</evidence>
<dbReference type="EC" id="2.3.-.-" evidence="2"/>
<dbReference type="InterPro" id="IPR051908">
    <property type="entry name" value="Ribosomal_N-acetyltransferase"/>
</dbReference>
<keyword evidence="2" id="KW-0808">Transferase</keyword>
<accession>A0ABV6IIY7</accession>
<dbReference type="PANTHER" id="PTHR43441">
    <property type="entry name" value="RIBOSOMAL-PROTEIN-SERINE ACETYLTRANSFERASE"/>
    <property type="match status" value="1"/>
</dbReference>
<name>A0ABV6IIY7_9BURK</name>
<dbReference type="Proteomes" id="UP001589844">
    <property type="component" value="Unassembled WGS sequence"/>
</dbReference>
<gene>
    <name evidence="2" type="ORF">ACFFJH_14205</name>
</gene>
<dbReference type="EMBL" id="JBHLXJ010000015">
    <property type="protein sequence ID" value="MFC0350966.1"/>
    <property type="molecule type" value="Genomic_DNA"/>
</dbReference>
<comment type="caution">
    <text evidence="2">The sequence shown here is derived from an EMBL/GenBank/DDBJ whole genome shotgun (WGS) entry which is preliminary data.</text>
</comment>
<dbReference type="GO" id="GO:0016746">
    <property type="term" value="F:acyltransferase activity"/>
    <property type="evidence" value="ECO:0007669"/>
    <property type="project" value="UniProtKB-KW"/>
</dbReference>
<reference evidence="2 3" key="1">
    <citation type="submission" date="2024-09" db="EMBL/GenBank/DDBJ databases">
        <authorList>
            <person name="Sun Q."/>
            <person name="Mori K."/>
        </authorList>
    </citation>
    <scope>NUCLEOTIDE SEQUENCE [LARGE SCALE GENOMIC DNA]</scope>
    <source>
        <strain evidence="2 3">CCM 8677</strain>
    </source>
</reference>